<evidence type="ECO:0000256" key="9">
    <source>
        <dbReference type="SAM" id="MobiDB-lite"/>
    </source>
</evidence>
<keyword evidence="6" id="KW-0206">Cytoskeleton</keyword>
<name>A0A1Q3EWD5_CULTA</name>
<dbReference type="PROSITE" id="PS00411">
    <property type="entry name" value="KINESIN_MOTOR_1"/>
    <property type="match status" value="1"/>
</dbReference>
<dbReference type="PANTHER" id="PTHR47969">
    <property type="entry name" value="CHROMOSOME-ASSOCIATED KINESIN KIF4A-RELATED"/>
    <property type="match status" value="1"/>
</dbReference>
<dbReference type="InterPro" id="IPR019821">
    <property type="entry name" value="Kinesin_motor_CS"/>
</dbReference>
<feature type="region of interest" description="Disordered" evidence="9">
    <location>
        <begin position="377"/>
        <end position="399"/>
    </location>
</feature>
<evidence type="ECO:0000256" key="1">
    <source>
        <dbReference type="ARBA" id="ARBA00004245"/>
    </source>
</evidence>
<keyword evidence="3 7" id="KW-0547">Nucleotide-binding</keyword>
<dbReference type="PROSITE" id="PS50067">
    <property type="entry name" value="KINESIN_MOTOR_2"/>
    <property type="match status" value="1"/>
</dbReference>
<dbReference type="GO" id="GO:0003777">
    <property type="term" value="F:microtubule motor activity"/>
    <property type="evidence" value="ECO:0007669"/>
    <property type="project" value="InterPro"/>
</dbReference>
<proteinExistence type="inferred from homology"/>
<dbReference type="GO" id="GO:0051231">
    <property type="term" value="P:spindle elongation"/>
    <property type="evidence" value="ECO:0007669"/>
    <property type="project" value="TreeGrafter"/>
</dbReference>
<dbReference type="InterPro" id="IPR033467">
    <property type="entry name" value="Tesmin/TSO1-like_CXC"/>
</dbReference>
<evidence type="ECO:0000256" key="7">
    <source>
        <dbReference type="PROSITE-ProRule" id="PRU00283"/>
    </source>
</evidence>
<dbReference type="EMBL" id="GFDL01015430">
    <property type="protein sequence ID" value="JAV19615.1"/>
    <property type="molecule type" value="Transcribed_RNA"/>
</dbReference>
<keyword evidence="2" id="KW-0963">Cytoplasm</keyword>
<dbReference type="GO" id="GO:0005875">
    <property type="term" value="C:microtubule associated complex"/>
    <property type="evidence" value="ECO:0007669"/>
    <property type="project" value="TreeGrafter"/>
</dbReference>
<dbReference type="SUPFAM" id="SSF52540">
    <property type="entry name" value="P-loop containing nucleoside triphosphate hydrolases"/>
    <property type="match status" value="1"/>
</dbReference>
<keyword evidence="5 8" id="KW-0175">Coiled coil</keyword>
<feature type="domain" description="Kinesin motor" evidence="10">
    <location>
        <begin position="4"/>
        <end position="339"/>
    </location>
</feature>
<keyword evidence="7" id="KW-0505">Motor protein</keyword>
<feature type="region of interest" description="Disordered" evidence="9">
    <location>
        <begin position="1100"/>
        <end position="1173"/>
    </location>
</feature>
<dbReference type="InterPro" id="IPR027417">
    <property type="entry name" value="P-loop_NTPase"/>
</dbReference>
<dbReference type="Gene3D" id="3.40.850.10">
    <property type="entry name" value="Kinesin motor domain"/>
    <property type="match status" value="1"/>
</dbReference>
<feature type="compositionally biased region" description="Acidic residues" evidence="9">
    <location>
        <begin position="982"/>
        <end position="1004"/>
    </location>
</feature>
<dbReference type="SMART" id="SM00129">
    <property type="entry name" value="KISc"/>
    <property type="match status" value="1"/>
</dbReference>
<comment type="similarity">
    <text evidence="7">Belongs to the TRAFAC class myosin-kinesin ATPase superfamily. Kinesin family.</text>
</comment>
<sequence>MGDAVKVAIRIRPLNGRERERGCRMVVDQPSLTEPQIVIGNGISGKPEAFTFNYVFSPTDGQELLYESAVRPLLAKLYAGYNVTILAYGQTGSGKTFTMGTNYDGSEDATMGVIPRAIIDIFERIEETRGESETKVACSFMELYQENLYDLLSEKGSREERVVDIRESNNQIVIPGLTEIPIRSAGETFEVLMRGSQERAVASTAMNAVSSRSHAIFTLSMTNRTLAGDKPTVTTSKFHLVDLAGSERPKKTQATGERFKEGVKINQGLLVLGNVISALGSVGGPAGHVPYRESKLTRLLQDSLGGNSLTLMVACVSPADYNCEETINTLRYANRAKNIRNKAVINQDPNQAEIRRLNAIIQELRLELLTATAGKENGGADSVNRPSTVPGKLGGGLVRSSTESHISADSIRRERELQDKIRKLQEQLQSALQDMATDQLQTITAEKIIEEIEALLTASPESELKQGIRAILDGYKAETATIRSESTVSDNLLKLEEFQDRSDLHTKKQMDIRDQLKQLTKELEIKEELHRRCMGNMSNMTFTMEDTSGDGADASTGGNERLAEYQSKIAELEKLIHELNGQLNSKILDKKSKLAEDRRKKVQQLEQELAEVRKKSVQQAKMLQLKEKDTQRIENLSREIQAMKATRVRLVKNMRTESENFRQWKINREKEICQLREKDRKLKNEMVRMKSTHDKQQNVLKRKVDEAVAVNRRLKEALERQKSVQAQRAAKATGKLVRGADVTSWVDHELELIRSVKEASVTLKLLMDDRALLNAKLLDMKESPEEHGEDLIKQQEHDLELRNAQIADLQQKILSTDVDSKQKAILEGIPNLTEAKQAIKKILQVFSDSQEETAKTRHQLVDTRLSVECLEETVRTLQSDLAETRQRFTDETNELAKMYEEKLSVLLRSKQKYARQSQESATTCDTVLQEASDRMEKLREELDSMKEANRVLTKQLADAQANAFGKRRTRNSSKAVPATVLYDDEEEEDDGEDERESVDDDSDLERDPDFRGTPLSKRKKSTSVRESMLNNKKKKSAGATAATDDQQSTSATTAEADRSGSAPHCTCTTGCSTKRCGCKKLGEFCGESCRCSDTCRNRRLEILPDEDGDDDGDVEMKKPKEEEGEDNKENVVQNGGGPRTPKQQEKRKSQDDGDDDEEAAAAEAALDQSPKRAKIDLLTPTYVYSVKKRKPLLDDL</sequence>
<dbReference type="GO" id="GO:0005524">
    <property type="term" value="F:ATP binding"/>
    <property type="evidence" value="ECO:0007669"/>
    <property type="project" value="UniProtKB-UniRule"/>
</dbReference>
<evidence type="ECO:0000256" key="4">
    <source>
        <dbReference type="ARBA" id="ARBA00022840"/>
    </source>
</evidence>
<feature type="compositionally biased region" description="Basic and acidic residues" evidence="9">
    <location>
        <begin position="1142"/>
        <end position="1151"/>
    </location>
</feature>
<dbReference type="InterPro" id="IPR001752">
    <property type="entry name" value="Kinesin_motor_dom"/>
</dbReference>
<dbReference type="InterPro" id="IPR027640">
    <property type="entry name" value="Kinesin-like_fam"/>
</dbReference>
<reference evidence="11" key="1">
    <citation type="submission" date="2017-01" db="EMBL/GenBank/DDBJ databases">
        <title>A deep insight into the sialotranscriptome of adult male and female Cluex tarsalis mosquitoes.</title>
        <authorList>
            <person name="Ribeiro J.M."/>
            <person name="Moreira F."/>
            <person name="Bernard K.A."/>
            <person name="Calvo E."/>
        </authorList>
    </citation>
    <scope>NUCLEOTIDE SEQUENCE</scope>
    <source>
        <strain evidence="11">Kern County</strain>
        <tissue evidence="11">Salivary glands</tissue>
    </source>
</reference>
<evidence type="ECO:0000256" key="5">
    <source>
        <dbReference type="ARBA" id="ARBA00023054"/>
    </source>
</evidence>
<evidence type="ECO:0000259" key="10">
    <source>
        <dbReference type="PROSITE" id="PS50067"/>
    </source>
</evidence>
<dbReference type="Pfam" id="PF00225">
    <property type="entry name" value="Kinesin"/>
    <property type="match status" value="1"/>
</dbReference>
<evidence type="ECO:0000256" key="8">
    <source>
        <dbReference type="SAM" id="Coils"/>
    </source>
</evidence>
<evidence type="ECO:0000313" key="11">
    <source>
        <dbReference type="EMBL" id="JAV19615.1"/>
    </source>
</evidence>
<feature type="coiled-coil region" evidence="8">
    <location>
        <begin position="562"/>
        <end position="653"/>
    </location>
</feature>
<evidence type="ECO:0000256" key="2">
    <source>
        <dbReference type="ARBA" id="ARBA00022490"/>
    </source>
</evidence>
<keyword evidence="4 7" id="KW-0067">ATP-binding</keyword>
<accession>A0A1Q3EWD5</accession>
<feature type="coiled-coil region" evidence="8">
    <location>
        <begin position="867"/>
        <end position="901"/>
    </location>
</feature>
<dbReference type="GO" id="GO:0007018">
    <property type="term" value="P:microtubule-based movement"/>
    <property type="evidence" value="ECO:0007669"/>
    <property type="project" value="InterPro"/>
</dbReference>
<dbReference type="GO" id="GO:0008017">
    <property type="term" value="F:microtubule binding"/>
    <property type="evidence" value="ECO:0007669"/>
    <property type="project" value="InterPro"/>
</dbReference>
<evidence type="ECO:0000256" key="3">
    <source>
        <dbReference type="ARBA" id="ARBA00022741"/>
    </source>
</evidence>
<dbReference type="AlphaFoldDB" id="A0A1Q3EWD5"/>
<dbReference type="GO" id="GO:0007052">
    <property type="term" value="P:mitotic spindle organization"/>
    <property type="evidence" value="ECO:0007669"/>
    <property type="project" value="TreeGrafter"/>
</dbReference>
<feature type="compositionally biased region" description="Acidic residues" evidence="9">
    <location>
        <begin position="1103"/>
        <end position="1113"/>
    </location>
</feature>
<dbReference type="SMART" id="SM01114">
    <property type="entry name" value="CXC"/>
    <property type="match status" value="1"/>
</dbReference>
<evidence type="ECO:0000256" key="6">
    <source>
        <dbReference type="ARBA" id="ARBA00023212"/>
    </source>
</evidence>
<dbReference type="Pfam" id="PF25764">
    <property type="entry name" value="KIF21A_4th"/>
    <property type="match status" value="1"/>
</dbReference>
<dbReference type="PRINTS" id="PR00380">
    <property type="entry name" value="KINESINHEAVY"/>
</dbReference>
<protein>
    <submittedName>
        <fullName evidence="11">Putative kinesin-like protein</fullName>
    </submittedName>
</protein>
<dbReference type="CDD" id="cd01372">
    <property type="entry name" value="KISc_KIF4"/>
    <property type="match status" value="1"/>
</dbReference>
<dbReference type="PANTHER" id="PTHR47969:SF15">
    <property type="entry name" value="CHROMOSOME-ASSOCIATED KINESIN KIF4A-RELATED"/>
    <property type="match status" value="1"/>
</dbReference>
<feature type="coiled-coil region" evidence="8">
    <location>
        <begin position="407"/>
        <end position="441"/>
    </location>
</feature>
<feature type="binding site" evidence="7">
    <location>
        <begin position="89"/>
        <end position="96"/>
    </location>
    <ligand>
        <name>ATP</name>
        <dbReference type="ChEBI" id="CHEBI:30616"/>
    </ligand>
</feature>
<feature type="compositionally biased region" description="Polar residues" evidence="9">
    <location>
        <begin position="1044"/>
        <end position="1053"/>
    </location>
</feature>
<dbReference type="InterPro" id="IPR036961">
    <property type="entry name" value="Kinesin_motor_dom_sf"/>
</dbReference>
<feature type="region of interest" description="Disordered" evidence="9">
    <location>
        <begin position="961"/>
        <end position="1077"/>
    </location>
</feature>
<comment type="subcellular location">
    <subcellularLocation>
        <location evidence="1">Cytoplasm</location>
        <location evidence="1">Cytoskeleton</location>
    </subcellularLocation>
</comment>
<organism evidence="11">
    <name type="scientific">Culex tarsalis</name>
    <name type="common">Encephalitis mosquito</name>
    <dbReference type="NCBI Taxonomy" id="7177"/>
    <lineage>
        <taxon>Eukaryota</taxon>
        <taxon>Metazoa</taxon>
        <taxon>Ecdysozoa</taxon>
        <taxon>Arthropoda</taxon>
        <taxon>Hexapoda</taxon>
        <taxon>Insecta</taxon>
        <taxon>Pterygota</taxon>
        <taxon>Neoptera</taxon>
        <taxon>Endopterygota</taxon>
        <taxon>Diptera</taxon>
        <taxon>Nematocera</taxon>
        <taxon>Culicoidea</taxon>
        <taxon>Culicidae</taxon>
        <taxon>Culicinae</taxon>
        <taxon>Culicini</taxon>
        <taxon>Culex</taxon>
        <taxon>Culex</taxon>
    </lineage>
</organism>